<protein>
    <submittedName>
        <fullName evidence="1">Uncharacterized protein</fullName>
    </submittedName>
</protein>
<organism evidence="1 2">
    <name type="scientific">Fusarium solani</name>
    <name type="common">Filamentous fungus</name>
    <dbReference type="NCBI Taxonomy" id="169388"/>
    <lineage>
        <taxon>Eukaryota</taxon>
        <taxon>Fungi</taxon>
        <taxon>Dikarya</taxon>
        <taxon>Ascomycota</taxon>
        <taxon>Pezizomycotina</taxon>
        <taxon>Sordariomycetes</taxon>
        <taxon>Hypocreomycetidae</taxon>
        <taxon>Hypocreales</taxon>
        <taxon>Nectriaceae</taxon>
        <taxon>Fusarium</taxon>
        <taxon>Fusarium solani species complex</taxon>
    </lineage>
</organism>
<reference evidence="1" key="1">
    <citation type="journal article" date="2021" name="Nat. Commun.">
        <title>Genetic determinants of endophytism in the Arabidopsis root mycobiome.</title>
        <authorList>
            <person name="Mesny F."/>
            <person name="Miyauchi S."/>
            <person name="Thiergart T."/>
            <person name="Pickel B."/>
            <person name="Atanasova L."/>
            <person name="Karlsson M."/>
            <person name="Huettel B."/>
            <person name="Barry K.W."/>
            <person name="Haridas S."/>
            <person name="Chen C."/>
            <person name="Bauer D."/>
            <person name="Andreopoulos W."/>
            <person name="Pangilinan J."/>
            <person name="LaButti K."/>
            <person name="Riley R."/>
            <person name="Lipzen A."/>
            <person name="Clum A."/>
            <person name="Drula E."/>
            <person name="Henrissat B."/>
            <person name="Kohler A."/>
            <person name="Grigoriev I.V."/>
            <person name="Martin F.M."/>
            <person name="Hacquard S."/>
        </authorList>
    </citation>
    <scope>NUCLEOTIDE SEQUENCE</scope>
    <source>
        <strain evidence="1">FSSC 5 MPI-SDFR-AT-0091</strain>
    </source>
</reference>
<accession>A0A9P9REC3</accession>
<evidence type="ECO:0000313" key="1">
    <source>
        <dbReference type="EMBL" id="KAH7274960.1"/>
    </source>
</evidence>
<dbReference type="AlphaFoldDB" id="A0A9P9REC3"/>
<gene>
    <name evidence="1" type="ORF">B0J15DRAFT_473886</name>
</gene>
<dbReference type="EMBL" id="JAGTJS010000001">
    <property type="protein sequence ID" value="KAH7274960.1"/>
    <property type="molecule type" value="Genomic_DNA"/>
</dbReference>
<keyword evidence="2" id="KW-1185">Reference proteome</keyword>
<name>A0A9P9REC3_FUSSL</name>
<sequence length="215" mass="24193">MLCCRLPAGKNAETYVDGANGSHADSSSSVQVQTLPRVLAPSHETSSLSSILSRYLSAEADKRLCHSSAYLTSYPLQISIIVTPTGMFPTFEVKGRNHHARPLPQRVRSIRHRADPSTETWSKHHSIVVSLHRLRFIPEIWRDKGVRRDRPNVSTEYDTATWVNTHVNRDKARRLTTSRPIQSIADDARSHKLGQIYQELGALALRSLLRCVPQP</sequence>
<evidence type="ECO:0000313" key="2">
    <source>
        <dbReference type="Proteomes" id="UP000736672"/>
    </source>
</evidence>
<proteinExistence type="predicted"/>
<comment type="caution">
    <text evidence="1">The sequence shown here is derived from an EMBL/GenBank/DDBJ whole genome shotgun (WGS) entry which is preliminary data.</text>
</comment>
<dbReference type="Proteomes" id="UP000736672">
    <property type="component" value="Unassembled WGS sequence"/>
</dbReference>